<dbReference type="RefSeq" id="WP_005027329.1">
    <property type="nucleotide sequence ID" value="NZ_KE150240.1"/>
</dbReference>
<reference evidence="1 2" key="2">
    <citation type="submission" date="2013-04" db="EMBL/GenBank/DDBJ databases">
        <title>The Genome Sequence of Bilophila wadsworthia 3_1_6.</title>
        <authorList>
            <consortium name="The Broad Institute Genomics Platform"/>
            <person name="Earl A."/>
            <person name="Ward D."/>
            <person name="Feldgarden M."/>
            <person name="Gevers D."/>
            <person name="Sibley C."/>
            <person name="Strauss J."/>
            <person name="Allen-Vercoe E."/>
            <person name="Walker B."/>
            <person name="Young S."/>
            <person name="Zeng Q."/>
            <person name="Gargeya S."/>
            <person name="Fitzgerald M."/>
            <person name="Haas B."/>
            <person name="Abouelleil A."/>
            <person name="Allen A.W."/>
            <person name="Alvarado L."/>
            <person name="Arachchi H.M."/>
            <person name="Berlin A.M."/>
            <person name="Chapman S.B."/>
            <person name="Gainer-Dewar J."/>
            <person name="Goldberg J."/>
            <person name="Griggs A."/>
            <person name="Gujja S."/>
            <person name="Hansen M."/>
            <person name="Howarth C."/>
            <person name="Imamovic A."/>
            <person name="Ireland A."/>
            <person name="Larimer J."/>
            <person name="McCowan C."/>
            <person name="Murphy C."/>
            <person name="Pearson M."/>
            <person name="Poon T.W."/>
            <person name="Priest M."/>
            <person name="Roberts A."/>
            <person name="Saif S."/>
            <person name="Shea T."/>
            <person name="Sisk P."/>
            <person name="Sykes S."/>
            <person name="Wortman J."/>
            <person name="Nusbaum C."/>
            <person name="Birren B."/>
        </authorList>
    </citation>
    <scope>NUCLEOTIDE SEQUENCE [LARGE SCALE GENOMIC DNA]</scope>
    <source>
        <strain evidence="1 2">3_1_6</strain>
    </source>
</reference>
<dbReference type="HOGENOM" id="CLU_2858752_0_0_7"/>
<evidence type="ECO:0000313" key="2">
    <source>
        <dbReference type="Proteomes" id="UP000006034"/>
    </source>
</evidence>
<reference evidence="1 2" key="1">
    <citation type="submission" date="2010-10" db="EMBL/GenBank/DDBJ databases">
        <authorList>
            <consortium name="The Broad Institute Genome Sequencing Platform"/>
            <person name="Ward D."/>
            <person name="Earl A."/>
            <person name="Feldgarden M."/>
            <person name="Young S.K."/>
            <person name="Gargeya S."/>
            <person name="Zeng Q."/>
            <person name="Alvarado L."/>
            <person name="Berlin A."/>
            <person name="Bochicchio J."/>
            <person name="Chapman S.B."/>
            <person name="Chen Z."/>
            <person name="Freedman E."/>
            <person name="Gellesch M."/>
            <person name="Goldberg J."/>
            <person name="Griggs A."/>
            <person name="Gujja S."/>
            <person name="Heilman E."/>
            <person name="Heiman D."/>
            <person name="Howarth C."/>
            <person name="Mehta T."/>
            <person name="Neiman D."/>
            <person name="Pearson M."/>
            <person name="Roberts A."/>
            <person name="Saif S."/>
            <person name="Shea T."/>
            <person name="Shenoy N."/>
            <person name="Sisk P."/>
            <person name="Stolte C."/>
            <person name="Sykes S."/>
            <person name="White J."/>
            <person name="Yandava C."/>
            <person name="Allen-Vercoe E."/>
            <person name="Sibley C."/>
            <person name="Ambrose C.E."/>
            <person name="Strauss J."/>
            <person name="Daigneault M."/>
            <person name="Haas B."/>
            <person name="Nusbaum C."/>
            <person name="Birren B."/>
        </authorList>
    </citation>
    <scope>NUCLEOTIDE SEQUENCE [LARGE SCALE GENOMIC DNA]</scope>
    <source>
        <strain evidence="1 2">3_1_6</strain>
    </source>
</reference>
<dbReference type="OrthoDB" id="5465399at2"/>
<dbReference type="EMBL" id="ADCP02000003">
    <property type="protein sequence ID" value="EFV44432.1"/>
    <property type="molecule type" value="Genomic_DNA"/>
</dbReference>
<dbReference type="GeneID" id="78087451"/>
<dbReference type="Proteomes" id="UP000006034">
    <property type="component" value="Unassembled WGS sequence"/>
</dbReference>
<evidence type="ECO:0000313" key="1">
    <source>
        <dbReference type="EMBL" id="EFV44432.1"/>
    </source>
</evidence>
<dbReference type="AlphaFoldDB" id="E5Y6G0"/>
<accession>E5Y6G0</accession>
<dbReference type="STRING" id="563192.HMPREF0179_01773"/>
<name>E5Y6G0_BILW3</name>
<proteinExistence type="predicted"/>
<comment type="caution">
    <text evidence="1">The sequence shown here is derived from an EMBL/GenBank/DDBJ whole genome shotgun (WGS) entry which is preliminary data.</text>
</comment>
<dbReference type="eggNOG" id="ENOG5031FI0">
    <property type="taxonomic scope" value="Bacteria"/>
</dbReference>
<sequence>MPGYDDPNRPEWTGKRKAKNFARINAACKGLKTSGGKPPTECPKCGTSHKFAACPVCGCPRPKR</sequence>
<organism evidence="1 2">
    <name type="scientific">Bilophila wadsworthia (strain 3_1_6)</name>
    <dbReference type="NCBI Taxonomy" id="563192"/>
    <lineage>
        <taxon>Bacteria</taxon>
        <taxon>Pseudomonadati</taxon>
        <taxon>Thermodesulfobacteriota</taxon>
        <taxon>Desulfovibrionia</taxon>
        <taxon>Desulfovibrionales</taxon>
        <taxon>Desulfovibrionaceae</taxon>
        <taxon>Bilophila</taxon>
    </lineage>
</organism>
<gene>
    <name evidence="1" type="ORF">HMPREF0179_01773</name>
</gene>
<keyword evidence="2" id="KW-1185">Reference proteome</keyword>
<protein>
    <submittedName>
        <fullName evidence="1">Uncharacterized protein</fullName>
    </submittedName>
</protein>